<proteinExistence type="predicted"/>
<dbReference type="Proteomes" id="UP001501734">
    <property type="component" value="Unassembled WGS sequence"/>
</dbReference>
<reference evidence="2" key="1">
    <citation type="journal article" date="2019" name="Int. J. Syst. Evol. Microbiol.">
        <title>The Global Catalogue of Microorganisms (GCM) 10K type strain sequencing project: providing services to taxonomists for standard genome sequencing and annotation.</title>
        <authorList>
            <consortium name="The Broad Institute Genomics Platform"/>
            <consortium name="The Broad Institute Genome Sequencing Center for Infectious Disease"/>
            <person name="Wu L."/>
            <person name="Ma J."/>
        </authorList>
    </citation>
    <scope>NUCLEOTIDE SEQUENCE [LARGE SCALE GENOMIC DNA]</scope>
    <source>
        <strain evidence="2">JCM 17250</strain>
    </source>
</reference>
<evidence type="ECO:0000313" key="1">
    <source>
        <dbReference type="EMBL" id="GAA4074095.1"/>
    </source>
</evidence>
<protein>
    <submittedName>
        <fullName evidence="1">Uncharacterized protein</fullName>
    </submittedName>
</protein>
<keyword evidence="2" id="KW-1185">Reference proteome</keyword>
<name>A0ABP7VTE8_9BACI</name>
<organism evidence="1 2">
    <name type="scientific">Amphibacillus indicireducens</name>
    <dbReference type="NCBI Taxonomy" id="1076330"/>
    <lineage>
        <taxon>Bacteria</taxon>
        <taxon>Bacillati</taxon>
        <taxon>Bacillota</taxon>
        <taxon>Bacilli</taxon>
        <taxon>Bacillales</taxon>
        <taxon>Bacillaceae</taxon>
        <taxon>Amphibacillus</taxon>
    </lineage>
</organism>
<dbReference type="SUPFAM" id="SSF48076">
    <property type="entry name" value="LigA subunit of an aromatic-ring-opening dioxygenase LigAB"/>
    <property type="match status" value="1"/>
</dbReference>
<accession>A0ABP7VTE8</accession>
<gene>
    <name evidence="1" type="ORF">GCM10022410_19140</name>
</gene>
<dbReference type="InterPro" id="IPR036622">
    <property type="entry name" value="LigA_sf"/>
</dbReference>
<sequence length="76" mass="8461">MTNLERLVNDLQSDWNLIGEFFDNAENVFEEYNLNDIEKQSLRSRNLEDLNALGVNEQLAVGALSGAHSSGCHAPI</sequence>
<dbReference type="RefSeq" id="WP_344912609.1">
    <property type="nucleotide sequence ID" value="NZ_BAABDL010000104.1"/>
</dbReference>
<comment type="caution">
    <text evidence="1">The sequence shown here is derived from an EMBL/GenBank/DDBJ whole genome shotgun (WGS) entry which is preliminary data.</text>
</comment>
<dbReference type="EMBL" id="BAABDL010000104">
    <property type="protein sequence ID" value="GAA4074095.1"/>
    <property type="molecule type" value="Genomic_DNA"/>
</dbReference>
<dbReference type="Gene3D" id="1.10.700.10">
    <property type="entry name" value="Dioxygenase LigAB, LigA subunit"/>
    <property type="match status" value="1"/>
</dbReference>
<evidence type="ECO:0000313" key="2">
    <source>
        <dbReference type="Proteomes" id="UP001501734"/>
    </source>
</evidence>